<sequence>MELDATVDLPKRTAEDTERERTEKIMANQDCIEPGGAGALRAEHTALELFQLASLLVGEPQSAARLVEETVTSMEMDPCAAQPGMEQAAREKLAAHALLWMQQRDPESFAVTAESEPVTSCVETDDMEASGITSERLAQLLSGAQRQELRTWLDGLPLASRAIFVQRAVLGRDNSATAEAMQAAGRGWTPDAVSLAFRSALCSLANQLAHSAASATA</sequence>
<protein>
    <submittedName>
        <fullName evidence="1">Uncharacterized protein</fullName>
    </submittedName>
</protein>
<dbReference type="eggNOG" id="ENOG5034BY8">
    <property type="taxonomic scope" value="Bacteria"/>
</dbReference>
<dbReference type="KEGG" id="aca:ACP_3450"/>
<proteinExistence type="predicted"/>
<dbReference type="Proteomes" id="UP000002207">
    <property type="component" value="Chromosome"/>
</dbReference>
<name>C1F6Y1_ACIC5</name>
<evidence type="ECO:0000313" key="2">
    <source>
        <dbReference type="Proteomes" id="UP000002207"/>
    </source>
</evidence>
<dbReference type="STRING" id="240015.ACP_3450"/>
<dbReference type="EMBL" id="CP001472">
    <property type="protein sequence ID" value="ACO34151.1"/>
    <property type="molecule type" value="Genomic_DNA"/>
</dbReference>
<evidence type="ECO:0000313" key="1">
    <source>
        <dbReference type="EMBL" id="ACO34151.1"/>
    </source>
</evidence>
<dbReference type="AlphaFoldDB" id="C1F6Y1"/>
<keyword evidence="2" id="KW-1185">Reference proteome</keyword>
<accession>C1F6Y1</accession>
<dbReference type="InParanoid" id="C1F6Y1"/>
<organism evidence="1 2">
    <name type="scientific">Acidobacterium capsulatum (strain ATCC 51196 / DSM 11244 / BCRC 80197 / JCM 7670 / NBRC 15755 / NCIMB 13165 / 161)</name>
    <dbReference type="NCBI Taxonomy" id="240015"/>
    <lineage>
        <taxon>Bacteria</taxon>
        <taxon>Pseudomonadati</taxon>
        <taxon>Acidobacteriota</taxon>
        <taxon>Terriglobia</taxon>
        <taxon>Terriglobales</taxon>
        <taxon>Acidobacteriaceae</taxon>
        <taxon>Acidobacterium</taxon>
    </lineage>
</organism>
<reference evidence="1 2" key="1">
    <citation type="journal article" date="2009" name="Appl. Environ. Microbiol.">
        <title>Three genomes from the phylum Acidobacteria provide insight into the lifestyles of these microorganisms in soils.</title>
        <authorList>
            <person name="Ward N.L."/>
            <person name="Challacombe J.F."/>
            <person name="Janssen P.H."/>
            <person name="Henrissat B."/>
            <person name="Coutinho P.M."/>
            <person name="Wu M."/>
            <person name="Xie G."/>
            <person name="Haft D.H."/>
            <person name="Sait M."/>
            <person name="Badger J."/>
            <person name="Barabote R.D."/>
            <person name="Bradley B."/>
            <person name="Brettin T.S."/>
            <person name="Brinkac L.M."/>
            <person name="Bruce D."/>
            <person name="Creasy T."/>
            <person name="Daugherty S.C."/>
            <person name="Davidsen T.M."/>
            <person name="DeBoy R.T."/>
            <person name="Detter J.C."/>
            <person name="Dodson R.J."/>
            <person name="Durkin A.S."/>
            <person name="Ganapathy A."/>
            <person name="Gwinn-Giglio M."/>
            <person name="Han C.S."/>
            <person name="Khouri H."/>
            <person name="Kiss H."/>
            <person name="Kothari S.P."/>
            <person name="Madupu R."/>
            <person name="Nelson K.E."/>
            <person name="Nelson W.C."/>
            <person name="Paulsen I."/>
            <person name="Penn K."/>
            <person name="Ren Q."/>
            <person name="Rosovitz M.J."/>
            <person name="Selengut J.D."/>
            <person name="Shrivastava S."/>
            <person name="Sullivan S.A."/>
            <person name="Tapia R."/>
            <person name="Thompson L.S."/>
            <person name="Watkins K.L."/>
            <person name="Yang Q."/>
            <person name="Yu C."/>
            <person name="Zafar N."/>
            <person name="Zhou L."/>
            <person name="Kuske C.R."/>
        </authorList>
    </citation>
    <scope>NUCLEOTIDE SEQUENCE [LARGE SCALE GENOMIC DNA]</scope>
    <source>
        <strain evidence="2">ATCC 51196 / DSM 11244 / BCRC 80197 / JCM 7670 / NBRC 15755 / NCIMB 13165 / 161</strain>
    </source>
</reference>
<dbReference type="HOGENOM" id="CLU_1270018_0_0_0"/>
<gene>
    <name evidence="1" type="ordered locus">ACP_3450</name>
</gene>